<proteinExistence type="predicted"/>
<organism evidence="1 2">
    <name type="scientific">Azospirillum picis</name>
    <dbReference type="NCBI Taxonomy" id="488438"/>
    <lineage>
        <taxon>Bacteria</taxon>
        <taxon>Pseudomonadati</taxon>
        <taxon>Pseudomonadota</taxon>
        <taxon>Alphaproteobacteria</taxon>
        <taxon>Rhodospirillales</taxon>
        <taxon>Azospirillaceae</taxon>
        <taxon>Azospirillum</taxon>
    </lineage>
</organism>
<dbReference type="PANTHER" id="PTHR46689">
    <property type="entry name" value="MEMBRANE PROTEIN, PUTATIVE-RELATED"/>
    <property type="match status" value="1"/>
</dbReference>
<dbReference type="RefSeq" id="WP_209979803.1">
    <property type="nucleotide sequence ID" value="NZ_JAGINO010000003.1"/>
</dbReference>
<dbReference type="PANTHER" id="PTHR46689:SF1">
    <property type="entry name" value="PHOD-LIKE PHOSPHATASE DOMAIN-CONTAINING PROTEIN"/>
    <property type="match status" value="1"/>
</dbReference>
<evidence type="ECO:0000313" key="2">
    <source>
        <dbReference type="Proteomes" id="UP001244552"/>
    </source>
</evidence>
<dbReference type="InterPro" id="IPR038607">
    <property type="entry name" value="PhoD-like_sf"/>
</dbReference>
<keyword evidence="2" id="KW-1185">Reference proteome</keyword>
<name>A0ABU0MG49_9PROT</name>
<accession>A0ABU0MG49</accession>
<dbReference type="Gene3D" id="3.60.21.70">
    <property type="entry name" value="PhoD-like phosphatase"/>
    <property type="match status" value="1"/>
</dbReference>
<gene>
    <name evidence="1" type="ORF">QO018_001266</name>
</gene>
<evidence type="ECO:0008006" key="3">
    <source>
        <dbReference type="Google" id="ProtNLM"/>
    </source>
</evidence>
<dbReference type="Proteomes" id="UP001244552">
    <property type="component" value="Unassembled WGS sequence"/>
</dbReference>
<comment type="caution">
    <text evidence="1">The sequence shown here is derived from an EMBL/GenBank/DDBJ whole genome shotgun (WGS) entry which is preliminary data.</text>
</comment>
<protein>
    <recommendedName>
        <fullName evidence="3">PhoD-like phosphatase domain-containing protein</fullName>
    </recommendedName>
</protein>
<evidence type="ECO:0000313" key="1">
    <source>
        <dbReference type="EMBL" id="MDQ0532422.1"/>
    </source>
</evidence>
<sequence length="493" mass="54145">MARKRAEPSILLGPILYFRGEQRDRWWLSALFVLDGDVEPDDLKVDGVTLPVPPRHLVTRRHGRSRRHVWRFDFAVPRGLHDTDVTYGFPDGPRWTIVVPGRHSFPRMAVLYGSGTSTAPSPDPSSTLWPALLARHAIERLHLLVQTGGQADGDAALADSPRLARALADAVGGASPQTPALAGELMNAAFDHLLRVWRGSAVAQALASIPSVMIWDGTELGRGLADAWDCREEAPADRRLRPLVDAIRQQAHLFQTGSVPESPPDALWGADCGSQTQGIRLGEAGLLLLDLWSDRSGGRMLSNRSWELLPDWLDRFAGCRHLILVSTAPLLPGAAPLIRLHGLLPSRLRGHLGSRVRSGWTATDRTGERERMLRSLADFSRRTGCRITILSSTPDCESGRTVLRGGGLEMWQLYVPRFGQSPTRPSRWAGLIGRRVGRPGTALSGYRLETPAFDDGQRLLRGPGWLACTLDGKGQLHANWCRPDDTAHHSQAI</sequence>
<reference evidence="1 2" key="1">
    <citation type="submission" date="2023-07" db="EMBL/GenBank/DDBJ databases">
        <title>Genomic Encyclopedia of Type Strains, Phase IV (KMG-IV): sequencing the most valuable type-strain genomes for metagenomic binning, comparative biology and taxonomic classification.</title>
        <authorList>
            <person name="Goeker M."/>
        </authorList>
    </citation>
    <scope>NUCLEOTIDE SEQUENCE [LARGE SCALE GENOMIC DNA]</scope>
    <source>
        <strain evidence="1 2">DSM 19922</strain>
    </source>
</reference>
<dbReference type="EMBL" id="JAUSVU010000003">
    <property type="protein sequence ID" value="MDQ0532422.1"/>
    <property type="molecule type" value="Genomic_DNA"/>
</dbReference>